<name>A0A7H0SNU6_9CORY</name>
<dbReference type="PIRSF" id="PIRSF018077">
    <property type="entry name" value="UCP018077"/>
    <property type="match status" value="1"/>
</dbReference>
<organism evidence="2 3">
    <name type="scientific">Corynebacterium poyangense</name>
    <dbReference type="NCBI Taxonomy" id="2684405"/>
    <lineage>
        <taxon>Bacteria</taxon>
        <taxon>Bacillati</taxon>
        <taxon>Actinomycetota</taxon>
        <taxon>Actinomycetes</taxon>
        <taxon>Mycobacteriales</taxon>
        <taxon>Corynebacteriaceae</taxon>
        <taxon>Corynebacterium</taxon>
    </lineage>
</organism>
<dbReference type="GO" id="GO:0010498">
    <property type="term" value="P:proteasomal protein catabolic process"/>
    <property type="evidence" value="ECO:0007669"/>
    <property type="project" value="InterPro"/>
</dbReference>
<gene>
    <name evidence="2" type="ORF">GP475_05890</name>
</gene>
<proteinExistence type="inferred from homology"/>
<keyword evidence="2" id="KW-0647">Proteasome</keyword>
<dbReference type="InterPro" id="IPR022366">
    <property type="entry name" value="Pup_deamidase"/>
</dbReference>
<dbReference type="PANTHER" id="PTHR42307">
    <property type="entry name" value="PUP DEAMIDASE/DEPUPYLASE"/>
    <property type="match status" value="1"/>
</dbReference>
<dbReference type="GO" id="GO:0070490">
    <property type="term" value="P:protein pupylation"/>
    <property type="evidence" value="ECO:0007669"/>
    <property type="project" value="TreeGrafter"/>
</dbReference>
<dbReference type="GO" id="GO:0016811">
    <property type="term" value="F:hydrolase activity, acting on carbon-nitrogen (but not peptide) bonds, in linear amides"/>
    <property type="evidence" value="ECO:0007669"/>
    <property type="project" value="InterPro"/>
</dbReference>
<dbReference type="RefSeq" id="WP_187975677.1">
    <property type="nucleotide sequence ID" value="NZ_CP046884.1"/>
</dbReference>
<dbReference type="KEGG" id="cpoy:GP475_05890"/>
<accession>A0A7H0SNU6</accession>
<dbReference type="Pfam" id="PF03136">
    <property type="entry name" value="Pup_ligase"/>
    <property type="match status" value="1"/>
</dbReference>
<keyword evidence="3" id="KW-1185">Reference proteome</keyword>
<evidence type="ECO:0000313" key="3">
    <source>
        <dbReference type="Proteomes" id="UP000516320"/>
    </source>
</evidence>
<evidence type="ECO:0000256" key="1">
    <source>
        <dbReference type="ARBA" id="ARBA00009114"/>
    </source>
</evidence>
<dbReference type="NCBIfam" id="TIGR03688">
    <property type="entry name" value="depupylase_Dop"/>
    <property type="match status" value="1"/>
</dbReference>
<dbReference type="GO" id="GO:0000502">
    <property type="term" value="C:proteasome complex"/>
    <property type="evidence" value="ECO:0007669"/>
    <property type="project" value="UniProtKB-KW"/>
</dbReference>
<dbReference type="InterPro" id="IPR004347">
    <property type="entry name" value="Pup_ligase/deamidase"/>
</dbReference>
<reference evidence="2 3" key="1">
    <citation type="submission" date="2019-12" db="EMBL/GenBank/DDBJ databases">
        <title>Corynebacterium sp. nov., isolated from feces of the Anser Albifrons in China.</title>
        <authorList>
            <person name="Liu Q."/>
        </authorList>
    </citation>
    <scope>NUCLEOTIDE SEQUENCE [LARGE SCALE GENOMIC DNA]</scope>
    <source>
        <strain evidence="2 3">4H37-19</strain>
    </source>
</reference>
<dbReference type="GO" id="GO:0019941">
    <property type="term" value="P:modification-dependent protein catabolic process"/>
    <property type="evidence" value="ECO:0007669"/>
    <property type="project" value="InterPro"/>
</dbReference>
<dbReference type="EMBL" id="CP046884">
    <property type="protein sequence ID" value="QNQ90221.1"/>
    <property type="molecule type" value="Genomic_DNA"/>
</dbReference>
<dbReference type="GO" id="GO:0005524">
    <property type="term" value="F:ATP binding"/>
    <property type="evidence" value="ECO:0007669"/>
    <property type="project" value="TreeGrafter"/>
</dbReference>
<dbReference type="PANTHER" id="PTHR42307:SF2">
    <property type="entry name" value="PUP DEAMIDASE_DEPUPYLASE"/>
    <property type="match status" value="1"/>
</dbReference>
<evidence type="ECO:0000313" key="2">
    <source>
        <dbReference type="EMBL" id="QNQ90221.1"/>
    </source>
</evidence>
<protein>
    <submittedName>
        <fullName evidence="2">Proteasome accessory factor PafA2</fullName>
    </submittedName>
</protein>
<dbReference type="Proteomes" id="UP000516320">
    <property type="component" value="Chromosome"/>
</dbReference>
<dbReference type="AlphaFoldDB" id="A0A7H0SNU6"/>
<dbReference type="GO" id="GO:0008233">
    <property type="term" value="F:peptidase activity"/>
    <property type="evidence" value="ECO:0007669"/>
    <property type="project" value="InterPro"/>
</dbReference>
<sequence>MTRFLGTETEYGISTPDQPDLSPITTSTHAVATYAAMRTAARFRWDYESESPLKDLRGFDLRRYHTVPIVDPDAFGVANMVTNNGGRFYVDHAHPEFSTPEVSNAWDGLRYDVAGDVIARRAIADVAQASSQGISVLKNVEPCPPLKMYKNNVDGKGASYGSHENYLFSRETDFSTMAKALIPFFCARQIITGAGRVGLGEEGTEQGFQISQRADYFFQEISLETTLNRGIINTRDEPHADSDKWRRLHVIIGDANLSHTAIFLKLGMTSLVMDAVEEGVDFSDLQLVDPLAALRSISRDLSLQHCVALRDGRQLSAIQILAEYRSRVTPTTEIDHKVIKLWDEVLDLLGEDPLATAGILDWSTKWSLIQSFLNRGLSLSDPKIKLIDLQYHDIDPERSLYQALVKKGKMRTLIDPSDIEDAADHAPSDSRAWLRGYVVSHWGKHVLAANWQSVIVYVADHPDAPQAKIHLDELDRGTEQELAQHVAGISTIEELLECLKAHGIKISYF</sequence>
<comment type="similarity">
    <text evidence="1">Belongs to the Pup ligase/Pup deamidase family. Pup deamidase subfamily.</text>
</comment>